<reference evidence="2 3" key="1">
    <citation type="journal article" date="2011" name="Mol. Biol. Evol.">
        <title>Comparative genomic analysis of fruiting body formation in Myxococcales.</title>
        <authorList>
            <person name="Huntley S."/>
            <person name="Hamann N."/>
            <person name="Wegener-Feldbrugge S."/>
            <person name="Treuner-Lange A."/>
            <person name="Kube M."/>
            <person name="Reinhardt R."/>
            <person name="Klages S."/>
            <person name="Muller R."/>
            <person name="Ronning C.M."/>
            <person name="Nierman W.C."/>
            <person name="Sogaard-Andersen L."/>
        </authorList>
    </citation>
    <scope>NUCLEOTIDE SEQUENCE [LARGE SCALE GENOMIC DNA]</scope>
    <source>
        <strain evidence="2 3">DW4/3-1</strain>
    </source>
</reference>
<name>E3FZ84_STIAD</name>
<dbReference type="KEGG" id="sur:STAUR_7145"/>
<dbReference type="HOGENOM" id="CLU_036715_0_0_7"/>
<dbReference type="AlphaFoldDB" id="E3FZ84"/>
<dbReference type="EMBL" id="CP002271">
    <property type="protein sequence ID" value="ADO74901.1"/>
    <property type="molecule type" value="Genomic_DNA"/>
</dbReference>
<evidence type="ECO:0000313" key="3">
    <source>
        <dbReference type="Proteomes" id="UP000001351"/>
    </source>
</evidence>
<protein>
    <recommendedName>
        <fullName evidence="4">Carboxypeptidase regulatory-like domain-containing protein</fullName>
    </recommendedName>
</protein>
<gene>
    <name evidence="2" type="ordered locus">STAUR_7145</name>
</gene>
<dbReference type="eggNOG" id="COG4932">
    <property type="taxonomic scope" value="Bacteria"/>
</dbReference>
<evidence type="ECO:0000256" key="1">
    <source>
        <dbReference type="SAM" id="MobiDB-lite"/>
    </source>
</evidence>
<dbReference type="OrthoDB" id="5479785at2"/>
<dbReference type="STRING" id="378806.STAUR_7145"/>
<evidence type="ECO:0000313" key="2">
    <source>
        <dbReference type="EMBL" id="ADO74901.1"/>
    </source>
</evidence>
<organism evidence="2 3">
    <name type="scientific">Stigmatella aurantiaca (strain DW4/3-1)</name>
    <dbReference type="NCBI Taxonomy" id="378806"/>
    <lineage>
        <taxon>Bacteria</taxon>
        <taxon>Pseudomonadati</taxon>
        <taxon>Myxococcota</taxon>
        <taxon>Myxococcia</taxon>
        <taxon>Myxococcales</taxon>
        <taxon>Cystobacterineae</taxon>
        <taxon>Archangiaceae</taxon>
        <taxon>Stigmatella</taxon>
    </lineage>
</organism>
<dbReference type="Pfam" id="PF13620">
    <property type="entry name" value="CarboxypepD_reg"/>
    <property type="match status" value="3"/>
</dbReference>
<feature type="region of interest" description="Disordered" evidence="1">
    <location>
        <begin position="26"/>
        <end position="67"/>
    </location>
</feature>
<dbReference type="SUPFAM" id="SSF49452">
    <property type="entry name" value="Starch-binding domain-like"/>
    <property type="match status" value="4"/>
</dbReference>
<dbReference type="Proteomes" id="UP000001351">
    <property type="component" value="Chromosome"/>
</dbReference>
<dbReference type="eggNOG" id="COG0793">
    <property type="taxonomic scope" value="Bacteria"/>
</dbReference>
<accession>E3FZ84</accession>
<dbReference type="GO" id="GO:0030246">
    <property type="term" value="F:carbohydrate binding"/>
    <property type="evidence" value="ECO:0007669"/>
    <property type="project" value="InterPro"/>
</dbReference>
<dbReference type="Gene3D" id="2.60.40.1120">
    <property type="entry name" value="Carboxypeptidase-like, regulatory domain"/>
    <property type="match status" value="4"/>
</dbReference>
<proteinExistence type="predicted"/>
<feature type="compositionally biased region" description="Pro residues" evidence="1">
    <location>
        <begin position="43"/>
        <end position="52"/>
    </location>
</feature>
<dbReference type="RefSeq" id="WP_013377680.1">
    <property type="nucleotide sequence ID" value="NC_014623.1"/>
</dbReference>
<evidence type="ECO:0008006" key="4">
    <source>
        <dbReference type="Google" id="ProtNLM"/>
    </source>
</evidence>
<dbReference type="InterPro" id="IPR013784">
    <property type="entry name" value="Carb-bd-like_fold"/>
</dbReference>
<keyword evidence="3" id="KW-1185">Reference proteome</keyword>
<sequence>MKQRLAGVSAVLVTLSIVGLWTLGESSSDPAPSQVAVGAPDAPVFPRPPSPQPATAAEDQEGEVSGTTVVRGTGEPLAMVEIRLIPQVFPTGGQVPGGLAPQEGLSTTSNAAGEFLFAGVPPGKYRMEARLPGHVPQILPILRLPFEGSLTLDLIRGGELEGVVLSGDGQPAPSAEVSATGRTRFTAFTDAHGRFAFILPPGRYAVSAVRAQEAGALNAPVQVSQEQPLHGLRIPLGAGASLSGQVTRPDGSPVLGARVNVIPEGFRPPIALAGTSEQGAFLIAPLAPGAYRVQALTPEGHRSASRQLQVAGGERTSLLLIAETEGPASSNEGHRLLGQVIDSRGHAVQGFYLEVTALETGATRTFEFMGDRFEVEVSLGRHQLYVALSDGERAEQLVQTGPGASTRLDVLVHPGVSLSGRVIDPDTRKPVQDGNVLIPRYGVANIQADGRFVFPDLPPGEHTLQVQRGTLQASQRVTLAPGKAHDLGDLPFEPPLPSQR</sequence>